<organism evidence="2 3">
    <name type="scientific">Pseudomonas capeferrum</name>
    <dbReference type="NCBI Taxonomy" id="1495066"/>
    <lineage>
        <taxon>Bacteria</taxon>
        <taxon>Pseudomonadati</taxon>
        <taxon>Pseudomonadota</taxon>
        <taxon>Gammaproteobacteria</taxon>
        <taxon>Pseudomonadales</taxon>
        <taxon>Pseudomonadaceae</taxon>
        <taxon>Pseudomonas</taxon>
    </lineage>
</organism>
<name>A0ABY7REH1_9PSED</name>
<evidence type="ECO:0000256" key="1">
    <source>
        <dbReference type="SAM" id="MobiDB-lite"/>
    </source>
</evidence>
<reference evidence="2 3" key="1">
    <citation type="journal article" date="2020" name="Front. Microbiol.">
        <title>Toward Biorecycling: Isolation of a Soil Bacterium That Grows on a Polyurethane Oligomer and Monomer.</title>
        <authorList>
            <person name="Espinosa M.J.C."/>
            <person name="Blanco A.C."/>
            <person name="Schmidgall T."/>
            <person name="Atanasoff-Kardjalieff A.K."/>
            <person name="Kappelmeyer U."/>
            <person name="Tischler D."/>
            <person name="Pieper D.H."/>
            <person name="Heipieper H.J."/>
            <person name="Eberlein C."/>
        </authorList>
    </citation>
    <scope>NUCLEOTIDE SEQUENCE [LARGE SCALE GENOMIC DNA]</scope>
    <source>
        <strain evidence="2 3">TDA1</strain>
    </source>
</reference>
<feature type="region of interest" description="Disordered" evidence="1">
    <location>
        <begin position="97"/>
        <end position="119"/>
    </location>
</feature>
<protein>
    <submittedName>
        <fullName evidence="2">Uncharacterized protein</fullName>
    </submittedName>
</protein>
<dbReference type="Proteomes" id="UP001214301">
    <property type="component" value="Chromosome"/>
</dbReference>
<sequence>MSEPLNIGISKFQRSIGNNQSIATYQQGDGVVVQLWEGQKLVYHDFMTYEEYAVYRADVPEYKLPDYVPPKITTEQSKGTEANGNTIGRVVGSIDSSSKTANNYNPPIDDNSDYESTSTKDTLDNVQFGLDLLSIIPGVGTVAGGANAAISLGRGNYTETLASAAAMIPFAGGIFKGGVLVGKASGKINKITTKINGGGIGKRKLDPRCILRPYKIKGKLTCPPPLTGHHVVPDRVFRMGPQKRIPGGISKNDGYVICVRGKERTGEHGQIHRIYDQEERVKSLLNTPKGTAPLLQLEEMGARAVSKVTKCNEAILLTQLRGYHASKGLEIDFIVRADPYGNLAKTIPTGTLGSKSNAAPGPIE</sequence>
<evidence type="ECO:0000313" key="3">
    <source>
        <dbReference type="Proteomes" id="UP001214301"/>
    </source>
</evidence>
<evidence type="ECO:0000313" key="2">
    <source>
        <dbReference type="EMBL" id="WCI02194.1"/>
    </source>
</evidence>
<dbReference type="EMBL" id="CP116669">
    <property type="protein sequence ID" value="WCI02194.1"/>
    <property type="molecule type" value="Genomic_DNA"/>
</dbReference>
<gene>
    <name evidence="2" type="ORF">PMC74_10050</name>
</gene>
<dbReference type="CDD" id="cd20745">
    <property type="entry name" value="FIX_RhsA_AHH_HNH-like"/>
    <property type="match status" value="1"/>
</dbReference>
<proteinExistence type="predicted"/>
<accession>A0ABY7REH1</accession>
<dbReference type="RefSeq" id="WP_152604620.1">
    <property type="nucleotide sequence ID" value="NZ_CP116669.1"/>
</dbReference>
<keyword evidence="3" id="KW-1185">Reference proteome</keyword>